<dbReference type="EMBL" id="BK063676">
    <property type="protein sequence ID" value="DBA35347.1"/>
    <property type="molecule type" value="Genomic_DNA"/>
</dbReference>
<dbReference type="GeneID" id="98835766"/>
<proteinExistence type="predicted"/>
<name>A0AA87CHN3_9CAUD</name>
<reference evidence="1 2" key="1">
    <citation type="journal article" date="2023" name="Nat. Microbiol.">
        <title>A compendium of viruses from methanogenic archaea reveals their diversity and adaptations to the gut environment.</title>
        <authorList>
            <person name="Medvedeva S."/>
            <person name="Borrel G."/>
            <person name="Krupovic M."/>
            <person name="Gribaldo S."/>
        </authorList>
    </citation>
    <scope>NUCLEOTIDE SEQUENCE [LARGE SCALE GENOMIC DNA]</scope>
</reference>
<accession>A0AA87CHN3</accession>
<keyword evidence="2" id="KW-1185">Reference proteome</keyword>
<organism evidence="1 2">
    <name type="scientific">Caudoviricetes sp. vir215</name>
    <dbReference type="NCBI Taxonomy" id="3068354"/>
    <lineage>
        <taxon>Viruses</taxon>
        <taxon>Duplodnaviria</taxon>
        <taxon>Heunggongvirae</taxon>
        <taxon>Uroviricota</taxon>
        <taxon>Caudoviricetes</taxon>
    </lineage>
</organism>
<sequence length="120" mass="13123">MIDPTDHILAIIKETVGTAYLAWPQRSPKGPYAVIDMIGRTPEQVGPDGSEVLVRLTYSVGILASSPSVARRTAMDVLDALSRYNIQSTGFSGIYEEPNHLYRVNLTIGGLMDTRGRIFA</sequence>
<gene>
    <name evidence="1" type="ORF">vir215_00045</name>
</gene>
<protein>
    <submittedName>
        <fullName evidence="1">Uncharacterized protein</fullName>
    </submittedName>
</protein>
<dbReference type="RefSeq" id="YP_011108900.1">
    <property type="nucleotide sequence ID" value="NC_092586.1"/>
</dbReference>
<dbReference type="Proteomes" id="UP001302265">
    <property type="component" value="Segment"/>
</dbReference>
<evidence type="ECO:0000313" key="2">
    <source>
        <dbReference type="Proteomes" id="UP001302265"/>
    </source>
</evidence>
<evidence type="ECO:0000313" key="1">
    <source>
        <dbReference type="EMBL" id="DBA35347.1"/>
    </source>
</evidence>